<reference evidence="3" key="1">
    <citation type="submission" date="2022-10" db="EMBL/GenBank/DDBJ databases">
        <title>Genome assembly of Pristionchus species.</title>
        <authorList>
            <person name="Yoshida K."/>
            <person name="Sommer R.J."/>
        </authorList>
    </citation>
    <scope>NUCLEOTIDE SEQUENCE [LARGE SCALE GENOMIC DNA]</scope>
    <source>
        <strain evidence="3">RS5460</strain>
    </source>
</reference>
<feature type="non-terminal residue" evidence="2">
    <location>
        <position position="79"/>
    </location>
</feature>
<evidence type="ECO:0000256" key="1">
    <source>
        <dbReference type="SAM" id="MobiDB-lite"/>
    </source>
</evidence>
<feature type="non-terminal residue" evidence="2">
    <location>
        <position position="1"/>
    </location>
</feature>
<organism evidence="2 3">
    <name type="scientific">Pristionchus mayeri</name>
    <dbReference type="NCBI Taxonomy" id="1317129"/>
    <lineage>
        <taxon>Eukaryota</taxon>
        <taxon>Metazoa</taxon>
        <taxon>Ecdysozoa</taxon>
        <taxon>Nematoda</taxon>
        <taxon>Chromadorea</taxon>
        <taxon>Rhabditida</taxon>
        <taxon>Rhabditina</taxon>
        <taxon>Diplogasteromorpha</taxon>
        <taxon>Diplogasteroidea</taxon>
        <taxon>Neodiplogasteridae</taxon>
        <taxon>Pristionchus</taxon>
    </lineage>
</organism>
<accession>A0AAN4ZJW3</accession>
<feature type="compositionally biased region" description="Low complexity" evidence="1">
    <location>
        <begin position="25"/>
        <end position="36"/>
    </location>
</feature>
<keyword evidence="3" id="KW-1185">Reference proteome</keyword>
<evidence type="ECO:0000313" key="3">
    <source>
        <dbReference type="Proteomes" id="UP001328107"/>
    </source>
</evidence>
<feature type="compositionally biased region" description="Basic and acidic residues" evidence="1">
    <location>
        <begin position="12"/>
        <end position="21"/>
    </location>
</feature>
<proteinExistence type="predicted"/>
<sequence length="79" mass="8781">QPLLPSRPVRRAHPDQADRRSQSLPARRVVRAVPPRTSSVSLGASTWSTRGDRRRRRPAQGRTGRPCCLHSASKTACSR</sequence>
<feature type="compositionally biased region" description="Polar residues" evidence="1">
    <location>
        <begin position="37"/>
        <end position="49"/>
    </location>
</feature>
<name>A0AAN4ZJW3_9BILA</name>
<dbReference type="Proteomes" id="UP001328107">
    <property type="component" value="Unassembled WGS sequence"/>
</dbReference>
<dbReference type="AlphaFoldDB" id="A0AAN4ZJW3"/>
<protein>
    <submittedName>
        <fullName evidence="2">Uncharacterized protein</fullName>
    </submittedName>
</protein>
<evidence type="ECO:0000313" key="2">
    <source>
        <dbReference type="EMBL" id="GMR38995.1"/>
    </source>
</evidence>
<gene>
    <name evidence="2" type="ORF">PMAYCL1PPCAC_09190</name>
</gene>
<dbReference type="EMBL" id="BTRK01000002">
    <property type="protein sequence ID" value="GMR38995.1"/>
    <property type="molecule type" value="Genomic_DNA"/>
</dbReference>
<comment type="caution">
    <text evidence="2">The sequence shown here is derived from an EMBL/GenBank/DDBJ whole genome shotgun (WGS) entry which is preliminary data.</text>
</comment>
<feature type="region of interest" description="Disordered" evidence="1">
    <location>
        <begin position="1"/>
        <end position="79"/>
    </location>
</feature>